<dbReference type="SMART" id="SM00382">
    <property type="entry name" value="AAA"/>
    <property type="match status" value="1"/>
</dbReference>
<dbReference type="Pfam" id="PF00158">
    <property type="entry name" value="Sigma54_activat"/>
    <property type="match status" value="1"/>
</dbReference>
<accession>A0ABW5XVQ4</accession>
<dbReference type="InterPro" id="IPR058031">
    <property type="entry name" value="AAA_lid_NorR"/>
</dbReference>
<dbReference type="SUPFAM" id="SSF52540">
    <property type="entry name" value="P-loop containing nucleoside triphosphate hydrolases"/>
    <property type="match status" value="1"/>
</dbReference>
<gene>
    <name evidence="6" type="ORF">ACFSY7_00680</name>
</gene>
<proteinExistence type="predicted"/>
<dbReference type="InterPro" id="IPR003593">
    <property type="entry name" value="AAA+_ATPase"/>
</dbReference>
<evidence type="ECO:0000256" key="2">
    <source>
        <dbReference type="ARBA" id="ARBA00022840"/>
    </source>
</evidence>
<keyword evidence="2" id="KW-0067">ATP-binding</keyword>
<keyword evidence="1" id="KW-0547">Nucleotide-binding</keyword>
<sequence>MNQFTVLRQMFDVSMVIEQHGAIMQAFSTNTSFLENVERFQHFTDYEQATFQTSIFQKLQPHVEKQTFLQVTWNNRRVLTYVIASDNQYIIAYNILKKENAKKEALASLNSEFIIKSDAMKEVLSKVLKSAQASGTTLLLGESGVGKEVAARTIHKSGPRKDQPFIAINCGALPETLIESELFGYVAGAFTDAHKSGKIGKFREANHGVIFLDEVGELPLTMQVKLLRVLQERIVTPIGSSKEYKIDVQIIAATNKSLIQMVEDGTFREDLFYRLNIIPIVIPPLRHRIEEIPELITHFNARYNEKYHFSKYFSTEAIDFLSLQEWPGNVRELENFVERAIILADEPLISIQTAQEFLNVSKNKSSHKDFSLHTLMPLQEAQELVEEQLISMAMEQYNSLKLASKVLGISQPTMSRKYKKIKEAQAKQDTGFSTRIILEKELDKRLRATAVVTSIGILPIDLERAIAHLGDDTFLAPVSEQLTQVYMKEVGVQWGFIFIKNKAGQIVNLTASEDFIIPNGVVYIGSEVILQTIEQAYNGIISVTPIYMDEYGEWKTCCAPLYDTKGQIIAILGFDYAKDYVESELIKLSKSLNIQLS</sequence>
<dbReference type="Gene3D" id="1.10.8.60">
    <property type="match status" value="1"/>
</dbReference>
<comment type="caution">
    <text evidence="6">The sequence shown here is derived from an EMBL/GenBank/DDBJ whole genome shotgun (WGS) entry which is preliminary data.</text>
</comment>
<evidence type="ECO:0000313" key="7">
    <source>
        <dbReference type="Proteomes" id="UP001597568"/>
    </source>
</evidence>
<dbReference type="Proteomes" id="UP001597568">
    <property type="component" value="Unassembled WGS sequence"/>
</dbReference>
<evidence type="ECO:0000313" key="6">
    <source>
        <dbReference type="EMBL" id="MFD2867056.1"/>
    </source>
</evidence>
<dbReference type="InterPro" id="IPR025944">
    <property type="entry name" value="Sigma_54_int_dom_CS"/>
</dbReference>
<feature type="domain" description="Sigma-54 factor interaction" evidence="5">
    <location>
        <begin position="113"/>
        <end position="342"/>
    </location>
</feature>
<dbReference type="EMBL" id="JBHUOR010000003">
    <property type="protein sequence ID" value="MFD2867056.1"/>
    <property type="molecule type" value="Genomic_DNA"/>
</dbReference>
<dbReference type="CDD" id="cd00009">
    <property type="entry name" value="AAA"/>
    <property type="match status" value="1"/>
</dbReference>
<keyword evidence="3" id="KW-0805">Transcription regulation</keyword>
<dbReference type="PROSITE" id="PS50045">
    <property type="entry name" value="SIGMA54_INTERACT_4"/>
    <property type="match status" value="1"/>
</dbReference>
<dbReference type="InterPro" id="IPR002078">
    <property type="entry name" value="Sigma_54_int"/>
</dbReference>
<keyword evidence="4" id="KW-0804">Transcription</keyword>
<dbReference type="SUPFAM" id="SSF46689">
    <property type="entry name" value="Homeodomain-like"/>
    <property type="match status" value="1"/>
</dbReference>
<protein>
    <submittedName>
        <fullName evidence="6">Sigma-54 interaction domain-containing protein</fullName>
    </submittedName>
</protein>
<evidence type="ECO:0000256" key="3">
    <source>
        <dbReference type="ARBA" id="ARBA00023015"/>
    </source>
</evidence>
<dbReference type="InterPro" id="IPR009057">
    <property type="entry name" value="Homeodomain-like_sf"/>
</dbReference>
<keyword evidence="7" id="KW-1185">Reference proteome</keyword>
<dbReference type="Gene3D" id="1.10.10.60">
    <property type="entry name" value="Homeodomain-like"/>
    <property type="match status" value="1"/>
</dbReference>
<organism evidence="6 7">
    <name type="scientific">Kurthia populi</name>
    <dbReference type="NCBI Taxonomy" id="1562132"/>
    <lineage>
        <taxon>Bacteria</taxon>
        <taxon>Bacillati</taxon>
        <taxon>Bacillota</taxon>
        <taxon>Bacilli</taxon>
        <taxon>Bacillales</taxon>
        <taxon>Caryophanaceae</taxon>
        <taxon>Kurthia</taxon>
    </lineage>
</organism>
<dbReference type="PANTHER" id="PTHR32071">
    <property type="entry name" value="TRANSCRIPTIONAL REGULATORY PROTEIN"/>
    <property type="match status" value="1"/>
</dbReference>
<dbReference type="PROSITE" id="PS00688">
    <property type="entry name" value="SIGMA54_INTERACT_3"/>
    <property type="match status" value="1"/>
</dbReference>
<name>A0ABW5XVQ4_9BACL</name>
<dbReference type="PANTHER" id="PTHR32071:SF57">
    <property type="entry name" value="C4-DICARBOXYLATE TRANSPORT TRANSCRIPTIONAL REGULATORY PROTEIN DCTD"/>
    <property type="match status" value="1"/>
</dbReference>
<reference evidence="7" key="1">
    <citation type="journal article" date="2019" name="Int. J. Syst. Evol. Microbiol.">
        <title>The Global Catalogue of Microorganisms (GCM) 10K type strain sequencing project: providing services to taxonomists for standard genome sequencing and annotation.</title>
        <authorList>
            <consortium name="The Broad Institute Genomics Platform"/>
            <consortium name="The Broad Institute Genome Sequencing Center for Infectious Disease"/>
            <person name="Wu L."/>
            <person name="Ma J."/>
        </authorList>
    </citation>
    <scope>NUCLEOTIDE SEQUENCE [LARGE SCALE GENOMIC DNA]</scope>
    <source>
        <strain evidence="7">KCTC 33522</strain>
    </source>
</reference>
<dbReference type="RefSeq" id="WP_380146463.1">
    <property type="nucleotide sequence ID" value="NZ_JBHUOR010000003.1"/>
</dbReference>
<dbReference type="Pfam" id="PF25601">
    <property type="entry name" value="AAA_lid_14"/>
    <property type="match status" value="1"/>
</dbReference>
<dbReference type="Gene3D" id="3.40.50.300">
    <property type="entry name" value="P-loop containing nucleotide triphosphate hydrolases"/>
    <property type="match status" value="1"/>
</dbReference>
<evidence type="ECO:0000256" key="1">
    <source>
        <dbReference type="ARBA" id="ARBA00022741"/>
    </source>
</evidence>
<evidence type="ECO:0000256" key="4">
    <source>
        <dbReference type="ARBA" id="ARBA00023163"/>
    </source>
</evidence>
<evidence type="ECO:0000259" key="5">
    <source>
        <dbReference type="PROSITE" id="PS50045"/>
    </source>
</evidence>
<dbReference type="InterPro" id="IPR027417">
    <property type="entry name" value="P-loop_NTPase"/>
</dbReference>